<evidence type="ECO:0008006" key="9">
    <source>
        <dbReference type="Google" id="ProtNLM"/>
    </source>
</evidence>
<dbReference type="AlphaFoldDB" id="W4QBQ2"/>
<dbReference type="Pfam" id="PF12833">
    <property type="entry name" value="HTH_18"/>
    <property type="match status" value="1"/>
</dbReference>
<dbReference type="SMART" id="SM00342">
    <property type="entry name" value="HTH_ARAC"/>
    <property type="match status" value="1"/>
</dbReference>
<dbReference type="PANTHER" id="PTHR43280:SF28">
    <property type="entry name" value="HTH-TYPE TRANSCRIPTIONAL ACTIVATOR RHAS"/>
    <property type="match status" value="1"/>
</dbReference>
<dbReference type="InterPro" id="IPR009057">
    <property type="entry name" value="Homeodomain-like_sf"/>
</dbReference>
<dbReference type="GO" id="GO:0043565">
    <property type="term" value="F:sequence-specific DNA binding"/>
    <property type="evidence" value="ECO:0007669"/>
    <property type="project" value="InterPro"/>
</dbReference>
<protein>
    <recommendedName>
        <fullName evidence="9">Two-component response regulator</fullName>
    </recommendedName>
</protein>
<keyword evidence="4" id="KW-0597">Phosphoprotein</keyword>
<keyword evidence="8" id="KW-1185">Reference proteome</keyword>
<feature type="modified residue" description="4-aspartylphosphate" evidence="4">
    <location>
        <position position="59"/>
    </location>
</feature>
<dbReference type="Gene3D" id="1.10.10.60">
    <property type="entry name" value="Homeodomain-like"/>
    <property type="match status" value="2"/>
</dbReference>
<dbReference type="SMART" id="SM00448">
    <property type="entry name" value="REC"/>
    <property type="match status" value="1"/>
</dbReference>
<reference evidence="7" key="1">
    <citation type="journal article" date="2014" name="Genome Announc.">
        <title>Draft Genome Sequences of Three Alkaliphilic Bacillus Strains, Bacillus wakoensis JCM 9140T, Bacillus akibai JCM 9157T, and Bacillus hemicellulosilyticus JCM 9152T.</title>
        <authorList>
            <person name="Yuki M."/>
            <person name="Oshima K."/>
            <person name="Suda W."/>
            <person name="Oshida Y."/>
            <person name="Kitamura K."/>
            <person name="Iida T."/>
            <person name="Hattori M."/>
            <person name="Ohkuma M."/>
        </authorList>
    </citation>
    <scope>NUCLEOTIDE SEQUENCE [LARGE SCALE GENOMIC DNA]</scope>
    <source>
        <strain evidence="7">JCM 9152</strain>
    </source>
</reference>
<dbReference type="Proteomes" id="UP000018895">
    <property type="component" value="Unassembled WGS sequence"/>
</dbReference>
<dbReference type="EMBL" id="BAUU01000001">
    <property type="protein sequence ID" value="GAE28829.1"/>
    <property type="molecule type" value="Genomic_DNA"/>
</dbReference>
<sequence>MNRINVIVVEDEARIRRGIERLVEQNQNEWSVVGSYADGQKAFDGICSSNLSFDVLITDIKMPKMDGLQLIESLKKEQYVFLPVIISGFDDFNFLQNAIRQGAVDYMLKPINRKTFSDQLERLKGKVVEMKEQLELDDQFMYSRQIQQLSELIWIKETDLSLLQWLKQFPSGAYTLAYISMDDHQLNKHEDNEEQGKKLEAIEKELDHMRVSQLEHSKFWWWRGERCSYWVLLMEKGKSESSKTYMNQLHQLLQRQGALSVALSDSFEELSLIPVIRDQLLSLIQMRLVLGGNRIFSPGTLESLHTPNEESFIPNDLYQMVQHLSVTIEKVDLVQIDKMLARLFVNLQQCESAHVVTKVVQFYITTVYNQLVSNYELKSSPLEDVLYQVKTASNFTELKSIVLNWTRAIINAKSMNENESSPIERAKEWIIDHLHENITISKVAEQIHMNPNYFCEVFKNETGETILDFVTKRKMMKAKQLLIQTDKRVYDIATEVGYKDTKYFSRLFKQYMGEVPSKYRELQKNM</sequence>
<evidence type="ECO:0000313" key="8">
    <source>
        <dbReference type="Proteomes" id="UP000018895"/>
    </source>
</evidence>
<name>W4QBQ2_9BACI</name>
<accession>W4QBQ2</accession>
<dbReference type="InterPro" id="IPR011006">
    <property type="entry name" value="CheY-like_superfamily"/>
</dbReference>
<dbReference type="SUPFAM" id="SSF46689">
    <property type="entry name" value="Homeodomain-like"/>
    <property type="match status" value="2"/>
</dbReference>
<keyword evidence="1" id="KW-0805">Transcription regulation</keyword>
<organism evidence="7 8">
    <name type="scientific">Halalkalibacter hemicellulosilyticusJCM 9152</name>
    <dbReference type="NCBI Taxonomy" id="1236971"/>
    <lineage>
        <taxon>Bacteria</taxon>
        <taxon>Bacillati</taxon>
        <taxon>Bacillota</taxon>
        <taxon>Bacilli</taxon>
        <taxon>Bacillales</taxon>
        <taxon>Bacillaceae</taxon>
        <taxon>Halalkalibacter</taxon>
    </lineage>
</organism>
<dbReference type="GO" id="GO:0000160">
    <property type="term" value="P:phosphorelay signal transduction system"/>
    <property type="evidence" value="ECO:0007669"/>
    <property type="project" value="InterPro"/>
</dbReference>
<dbReference type="PANTHER" id="PTHR43280">
    <property type="entry name" value="ARAC-FAMILY TRANSCRIPTIONAL REGULATOR"/>
    <property type="match status" value="1"/>
</dbReference>
<dbReference type="InterPro" id="IPR001789">
    <property type="entry name" value="Sig_transdc_resp-reg_receiver"/>
</dbReference>
<dbReference type="GO" id="GO:0003700">
    <property type="term" value="F:DNA-binding transcription factor activity"/>
    <property type="evidence" value="ECO:0007669"/>
    <property type="project" value="InterPro"/>
</dbReference>
<dbReference type="Pfam" id="PF00072">
    <property type="entry name" value="Response_reg"/>
    <property type="match status" value="1"/>
</dbReference>
<dbReference type="InterPro" id="IPR020449">
    <property type="entry name" value="Tscrpt_reg_AraC-type_HTH"/>
</dbReference>
<feature type="domain" description="Response regulatory" evidence="6">
    <location>
        <begin position="5"/>
        <end position="124"/>
    </location>
</feature>
<feature type="domain" description="HTH araC/xylS-type" evidence="5">
    <location>
        <begin position="424"/>
        <end position="522"/>
    </location>
</feature>
<keyword evidence="3" id="KW-0804">Transcription</keyword>
<keyword evidence="2" id="KW-0238">DNA-binding</keyword>
<evidence type="ECO:0000259" key="6">
    <source>
        <dbReference type="PROSITE" id="PS50110"/>
    </source>
</evidence>
<evidence type="ECO:0000256" key="4">
    <source>
        <dbReference type="PROSITE-ProRule" id="PRU00169"/>
    </source>
</evidence>
<dbReference type="STRING" id="1236971.JCM9152_164"/>
<evidence type="ECO:0000259" key="5">
    <source>
        <dbReference type="PROSITE" id="PS01124"/>
    </source>
</evidence>
<dbReference type="PROSITE" id="PS01124">
    <property type="entry name" value="HTH_ARAC_FAMILY_2"/>
    <property type="match status" value="1"/>
</dbReference>
<dbReference type="CDD" id="cd17536">
    <property type="entry name" value="REC_YesN-like"/>
    <property type="match status" value="1"/>
</dbReference>
<dbReference type="InterPro" id="IPR018060">
    <property type="entry name" value="HTH_AraC"/>
</dbReference>
<dbReference type="RefSeq" id="WP_035339799.1">
    <property type="nucleotide sequence ID" value="NZ_BAUU01000001.1"/>
</dbReference>
<evidence type="ECO:0000256" key="3">
    <source>
        <dbReference type="ARBA" id="ARBA00023163"/>
    </source>
</evidence>
<dbReference type="Gene3D" id="3.40.50.2300">
    <property type="match status" value="1"/>
</dbReference>
<gene>
    <name evidence="7" type="ORF">JCM9152_164</name>
</gene>
<proteinExistence type="predicted"/>
<evidence type="ECO:0000256" key="2">
    <source>
        <dbReference type="ARBA" id="ARBA00023125"/>
    </source>
</evidence>
<evidence type="ECO:0000313" key="7">
    <source>
        <dbReference type="EMBL" id="GAE28829.1"/>
    </source>
</evidence>
<dbReference type="PRINTS" id="PR00032">
    <property type="entry name" value="HTHARAC"/>
</dbReference>
<dbReference type="SUPFAM" id="SSF52172">
    <property type="entry name" value="CheY-like"/>
    <property type="match status" value="1"/>
</dbReference>
<dbReference type="OrthoDB" id="342399at2"/>
<dbReference type="PROSITE" id="PS50110">
    <property type="entry name" value="RESPONSE_REGULATORY"/>
    <property type="match status" value="1"/>
</dbReference>
<comment type="caution">
    <text evidence="7">The sequence shown here is derived from an EMBL/GenBank/DDBJ whole genome shotgun (WGS) entry which is preliminary data.</text>
</comment>
<evidence type="ECO:0000256" key="1">
    <source>
        <dbReference type="ARBA" id="ARBA00023015"/>
    </source>
</evidence>